<feature type="compositionally biased region" description="Basic residues" evidence="2">
    <location>
        <begin position="272"/>
        <end position="284"/>
    </location>
</feature>
<feature type="compositionally biased region" description="Polar residues" evidence="2">
    <location>
        <begin position="179"/>
        <end position="191"/>
    </location>
</feature>
<dbReference type="Gene3D" id="3.20.20.80">
    <property type="entry name" value="Glycosidases"/>
    <property type="match status" value="2"/>
</dbReference>
<name>A0ABQ8UBC4_9EUKA</name>
<feature type="compositionally biased region" description="Basic residues" evidence="2">
    <location>
        <begin position="348"/>
        <end position="360"/>
    </location>
</feature>
<feature type="compositionally biased region" description="Basic residues" evidence="2">
    <location>
        <begin position="158"/>
        <end position="170"/>
    </location>
</feature>
<proteinExistence type="inferred from homology"/>
<feature type="compositionally biased region" description="Pro residues" evidence="2">
    <location>
        <begin position="116"/>
        <end position="125"/>
    </location>
</feature>
<feature type="compositionally biased region" description="Polar residues" evidence="2">
    <location>
        <begin position="255"/>
        <end position="267"/>
    </location>
</feature>
<feature type="compositionally biased region" description="Polar residues" evidence="2">
    <location>
        <begin position="442"/>
        <end position="457"/>
    </location>
</feature>
<feature type="compositionally biased region" description="Basic residues" evidence="2">
    <location>
        <begin position="462"/>
        <end position="474"/>
    </location>
</feature>
<feature type="domain" description="Glycosyl hydrolase family 13 catalytic" evidence="3">
    <location>
        <begin position="621"/>
        <end position="943"/>
    </location>
</feature>
<organism evidence="4 5">
    <name type="scientific">Paratrimastix pyriformis</name>
    <dbReference type="NCBI Taxonomy" id="342808"/>
    <lineage>
        <taxon>Eukaryota</taxon>
        <taxon>Metamonada</taxon>
        <taxon>Preaxostyla</taxon>
        <taxon>Paratrimastigidae</taxon>
        <taxon>Paratrimastix</taxon>
    </lineage>
</organism>
<feature type="compositionally biased region" description="Polar residues" evidence="2">
    <location>
        <begin position="407"/>
        <end position="419"/>
    </location>
</feature>
<protein>
    <submittedName>
        <fullName evidence="4">Alpha amylase domain protein</fullName>
    </submittedName>
</protein>
<feature type="compositionally biased region" description="Polar residues" evidence="2">
    <location>
        <begin position="290"/>
        <end position="305"/>
    </location>
</feature>
<feature type="compositionally biased region" description="Basic residues" evidence="2">
    <location>
        <begin position="234"/>
        <end position="246"/>
    </location>
</feature>
<feature type="compositionally biased region" description="Basic residues" evidence="2">
    <location>
        <begin position="386"/>
        <end position="398"/>
    </location>
</feature>
<feature type="compositionally biased region" description="Basic residues" evidence="2">
    <location>
        <begin position="516"/>
        <end position="527"/>
    </location>
</feature>
<evidence type="ECO:0000259" key="3">
    <source>
        <dbReference type="SMART" id="SM00642"/>
    </source>
</evidence>
<feature type="compositionally biased region" description="Polar residues" evidence="2">
    <location>
        <begin position="214"/>
        <end position="229"/>
    </location>
</feature>
<dbReference type="Pfam" id="PF00128">
    <property type="entry name" value="Alpha-amylase"/>
    <property type="match status" value="1"/>
</dbReference>
<dbReference type="Proteomes" id="UP001141327">
    <property type="component" value="Unassembled WGS sequence"/>
</dbReference>
<dbReference type="EMBL" id="JAPMOS010000111">
    <property type="protein sequence ID" value="KAJ4455343.1"/>
    <property type="molecule type" value="Genomic_DNA"/>
</dbReference>
<evidence type="ECO:0000313" key="5">
    <source>
        <dbReference type="Proteomes" id="UP001141327"/>
    </source>
</evidence>
<accession>A0ABQ8UBC4</accession>
<sequence length="1019" mass="112536">MAALAGYARVLYAPDHKSAKVLLIGSTRDAALGLTYYFDGVAQSSNGKMFDASYAKPLKTMIVSSQGHKLVLDDVDFMWNAAPLPNLGGDYRNGQKGAIVEMFGCTPSTATQPTPQIAPHPPRPSQHPRSHTIHRDTANTPDRTPSTATQPTPQIAHHPPRHSQHPRSHTIHRDPANTPDRTPSTATQPTPQIAHHPPRPSQHPRSHTIHRDTANTPDRTPSTATQPTPQIAHHPPRHSQHPRSHTIHRDPANTPDRTPSTATQPTPQIAHHPPRPSQHPRSHTIHRDTANTPDRTPSTATQPTPQIAHHPPRHSQHPRSHTIHRDTANTPDRTPSTATQPTPQIAHHPPRPSQHPRSHTIHRDTANTPDRTPSTATQPTPQIAHHPPRHSQHPRSHTIHRDPANTPDRTPSTATQPTPQIAHHPPRPSQHPRSHTIHRDTANTPDRTPSTATQPTPQIAHHPPRHSQHPRSHTIHRDTANTPDRTPSTATQAAHNGLAMRHTQPAHVHADTPPHTPHRPAGRHRPFGAKAGLARTHRTAWAPQWGPPDTPARCCPSHDAARTMWRGVAVCDCVAGVAGCRWPYSELEQECADLGRMGYLGVKVFPPTEQVMAYNLPFNGDLNPWYFMYQPAIIAIICPITSLFFARPQWYFMYQPASYRLQGRMGTRDELRHMINTCRKAGVRIYADAVVNHMVGSGNDANPHHRNGGAGCAYWPQKNSSAPDPSPFYTQGFAYLYNDNTGLSPTQEFPAVPYGPLDFHCERTLSSWSDPLILNAGWLVGLADLNTEREYVQQRIADYFSDLMGIGFSGIRIDAAKHIQPADLTAIFAKFKSNMGGALPAVRPVTLPLARPPTPPIAKDQGKFHHRVASRPDFIAWLPVPSMTAHSPHPSLTVAGLHRDFIAWLEVLLGGEASLLMCDTSSPYNYGADFAAKMRAAGLTQEDVDKIKIWDSGYPKVRAPWCGCLGCVGVWLVWLGVTMIKIWDSGDPKDIVAAMRKWMHLSTAEDQLGLPANCIARRA</sequence>
<keyword evidence="5" id="KW-1185">Reference proteome</keyword>
<evidence type="ECO:0000313" key="4">
    <source>
        <dbReference type="EMBL" id="KAJ4455343.1"/>
    </source>
</evidence>
<reference evidence="4" key="1">
    <citation type="journal article" date="2022" name="bioRxiv">
        <title>Genomics of Preaxostyla Flagellates Illuminates Evolutionary Transitions and the Path Towards Mitochondrial Loss.</title>
        <authorList>
            <person name="Novak L.V.F."/>
            <person name="Treitli S.C."/>
            <person name="Pyrih J."/>
            <person name="Halakuc P."/>
            <person name="Pipaliya S.V."/>
            <person name="Vacek V."/>
            <person name="Brzon O."/>
            <person name="Soukal P."/>
            <person name="Eme L."/>
            <person name="Dacks J.B."/>
            <person name="Karnkowska A."/>
            <person name="Elias M."/>
            <person name="Hampl V."/>
        </authorList>
    </citation>
    <scope>NUCLEOTIDE SEQUENCE</scope>
    <source>
        <strain evidence="4">RCP-MX</strain>
    </source>
</reference>
<dbReference type="SUPFAM" id="SSF51445">
    <property type="entry name" value="(Trans)glycosidases"/>
    <property type="match status" value="1"/>
</dbReference>
<comment type="similarity">
    <text evidence="1">Belongs to the glycosyl hydrolase 13 family.</text>
</comment>
<feature type="compositionally biased region" description="Polar residues" evidence="2">
    <location>
        <begin position="328"/>
        <end position="343"/>
    </location>
</feature>
<feature type="region of interest" description="Disordered" evidence="2">
    <location>
        <begin position="507"/>
        <end position="527"/>
    </location>
</feature>
<evidence type="ECO:0000256" key="1">
    <source>
        <dbReference type="ARBA" id="ARBA00008061"/>
    </source>
</evidence>
<dbReference type="InterPro" id="IPR006047">
    <property type="entry name" value="GH13_cat_dom"/>
</dbReference>
<gene>
    <name evidence="4" type="ORF">PAPYR_9735</name>
</gene>
<feature type="region of interest" description="Disordered" evidence="2">
    <location>
        <begin position="105"/>
        <end position="492"/>
    </location>
</feature>
<dbReference type="InterPro" id="IPR017853">
    <property type="entry name" value="GH"/>
</dbReference>
<feature type="compositionally biased region" description="Polar residues" evidence="2">
    <location>
        <begin position="106"/>
        <end position="115"/>
    </location>
</feature>
<feature type="compositionally biased region" description="Basic residues" evidence="2">
    <location>
        <begin position="196"/>
        <end position="208"/>
    </location>
</feature>
<feature type="compositionally biased region" description="Basic residues" evidence="2">
    <location>
        <begin position="424"/>
        <end position="436"/>
    </location>
</feature>
<comment type="caution">
    <text evidence="4">The sequence shown here is derived from an EMBL/GenBank/DDBJ whole genome shotgun (WGS) entry which is preliminary data.</text>
</comment>
<evidence type="ECO:0000256" key="2">
    <source>
        <dbReference type="SAM" id="MobiDB-lite"/>
    </source>
</evidence>
<dbReference type="PANTHER" id="PTHR43447">
    <property type="entry name" value="ALPHA-AMYLASE"/>
    <property type="match status" value="1"/>
</dbReference>
<feature type="compositionally biased region" description="Basic residues" evidence="2">
    <location>
        <begin position="310"/>
        <end position="322"/>
    </location>
</feature>
<feature type="compositionally biased region" description="Polar residues" evidence="2">
    <location>
        <begin position="138"/>
        <end position="153"/>
    </location>
</feature>
<feature type="compositionally biased region" description="Polar residues" evidence="2">
    <location>
        <begin position="366"/>
        <end position="381"/>
    </location>
</feature>
<dbReference type="SMART" id="SM00642">
    <property type="entry name" value="Aamy"/>
    <property type="match status" value="1"/>
</dbReference>
<feature type="compositionally biased region" description="Polar residues" evidence="2">
    <location>
        <begin position="480"/>
        <end position="492"/>
    </location>
</feature>